<evidence type="ECO:0000313" key="7">
    <source>
        <dbReference type="Proteomes" id="UP000266272"/>
    </source>
</evidence>
<sequence length="595" mass="65473">MEPSEASKEHSPAGASNRPWPRWKILAVVGAVLVALGIGLGVGLGVGLTHRGGHGDSDQDNTDSGSSAGDDPNGLQNGPNRTSTWQPSVNATWQIVLESAIKLDDGTASPDVAIWDLDLFDNNATTFKALQRDGKKVICYFSAGSYEDFRPDKGRFKESDLGKPLDGWPGERWLNLSSTNVRSIMKDRIRLAWSKGCDAIDPDNVDGYQNDNGLKLTAQDSINYLQFLHGEASSYRMAIGLKNAGGIIPKVIDFINFSVNEQCAEYSECETFAPFVKAGKPVFHIEYPKGAPNIDTARAADLCSRQGIGAGSEGFSTVLKKMDLDGFVQYCNGKKYDTALAPSSSKTSNIPPRLGPSSTSAATMGREEQVEEREVLESIFPEEITDISETEFRIKVVLDIPDEETPEDEEPPSFLLSVRYPDEYPDVAPHLDIIASPNAPSHLHFSVGEDRDQLLADLADTIQENLGMAMIFTLYSTLKEAAEQLVQDRKAAEAKVHEEAALAAEREENKKFHGTPVTPETFLKWREGFLREMEEQRVREEEERLAELKKAKIKEPVKLTGRQLWEKGLVGKLDEEEEEEGALADGVEQLKVEAA</sequence>
<feature type="compositionally biased region" description="Polar residues" evidence="3">
    <location>
        <begin position="341"/>
        <end position="362"/>
    </location>
</feature>
<evidence type="ECO:0000256" key="2">
    <source>
        <dbReference type="ARBA" id="ARBA00012755"/>
    </source>
</evidence>
<dbReference type="Pfam" id="PF05773">
    <property type="entry name" value="RWD"/>
    <property type="match status" value="1"/>
</dbReference>
<keyword evidence="4" id="KW-0812">Transmembrane</keyword>
<dbReference type="InterPro" id="IPR016135">
    <property type="entry name" value="UBQ-conjugating_enzyme/RWD"/>
</dbReference>
<gene>
    <name evidence="6" type="ORF">TARUN_9002</name>
</gene>
<feature type="region of interest" description="Disordered" evidence="3">
    <location>
        <begin position="341"/>
        <end position="365"/>
    </location>
</feature>
<dbReference type="InterPro" id="IPR006575">
    <property type="entry name" value="RWD_dom"/>
</dbReference>
<evidence type="ECO:0000259" key="5">
    <source>
        <dbReference type="PROSITE" id="PS50908"/>
    </source>
</evidence>
<feature type="domain" description="RWD" evidence="5">
    <location>
        <begin position="371"/>
        <end position="485"/>
    </location>
</feature>
<dbReference type="AlphaFoldDB" id="A0A395NBR0"/>
<dbReference type="PANTHER" id="PTHR35273">
    <property type="entry name" value="ALPHA-1,4 POLYGALACTOSAMINIDASE, PUTATIVE (AFU_ORTHOLOGUE AFUA_3G07890)-RELATED"/>
    <property type="match status" value="1"/>
</dbReference>
<reference evidence="6 7" key="1">
    <citation type="journal article" date="2018" name="PLoS Pathog.">
        <title>Evolution of structural diversity of trichothecenes, a family of toxins produced by plant pathogenic and entomopathogenic fungi.</title>
        <authorList>
            <person name="Proctor R.H."/>
            <person name="McCormick S.P."/>
            <person name="Kim H.S."/>
            <person name="Cardoza R.E."/>
            <person name="Stanley A.M."/>
            <person name="Lindo L."/>
            <person name="Kelly A."/>
            <person name="Brown D.W."/>
            <person name="Lee T."/>
            <person name="Vaughan M.M."/>
            <person name="Alexander N.J."/>
            <person name="Busman M."/>
            <person name="Gutierrez S."/>
        </authorList>
    </citation>
    <scope>NUCLEOTIDE SEQUENCE [LARGE SCALE GENOMIC DNA]</scope>
    <source>
        <strain evidence="6 7">IBT 40837</strain>
    </source>
</reference>
<feature type="transmembrane region" description="Helical" evidence="4">
    <location>
        <begin position="25"/>
        <end position="48"/>
    </location>
</feature>
<accession>A0A395NBR0</accession>
<dbReference type="EC" id="3.2.1.22" evidence="2"/>
<feature type="compositionally biased region" description="Polar residues" evidence="3">
    <location>
        <begin position="74"/>
        <end position="87"/>
    </location>
</feature>
<organism evidence="6 7">
    <name type="scientific">Trichoderma arundinaceum</name>
    <dbReference type="NCBI Taxonomy" id="490622"/>
    <lineage>
        <taxon>Eukaryota</taxon>
        <taxon>Fungi</taxon>
        <taxon>Dikarya</taxon>
        <taxon>Ascomycota</taxon>
        <taxon>Pezizomycotina</taxon>
        <taxon>Sordariomycetes</taxon>
        <taxon>Hypocreomycetidae</taxon>
        <taxon>Hypocreales</taxon>
        <taxon>Hypocreaceae</taxon>
        <taxon>Trichoderma</taxon>
    </lineage>
</organism>
<proteinExistence type="predicted"/>
<dbReference type="FunFam" id="3.10.110.10:FF:000075">
    <property type="entry name" value="RWD domain-containing protein (Gir2)"/>
    <property type="match status" value="1"/>
</dbReference>
<dbReference type="Pfam" id="PF03537">
    <property type="entry name" value="Glyco_hydro_114"/>
    <property type="match status" value="1"/>
</dbReference>
<dbReference type="InterPro" id="IPR004352">
    <property type="entry name" value="GH114_TIM-barrel"/>
</dbReference>
<dbReference type="Proteomes" id="UP000266272">
    <property type="component" value="Unassembled WGS sequence"/>
</dbReference>
<keyword evidence="4" id="KW-0472">Membrane</keyword>
<keyword evidence="7" id="KW-1185">Reference proteome</keyword>
<dbReference type="SUPFAM" id="SSF51445">
    <property type="entry name" value="(Trans)glycosidases"/>
    <property type="match status" value="1"/>
</dbReference>
<dbReference type="PANTHER" id="PTHR35273:SF2">
    <property type="entry name" value="ALPHA-GALACTOSIDASE"/>
    <property type="match status" value="1"/>
</dbReference>
<feature type="region of interest" description="Disordered" evidence="3">
    <location>
        <begin position="53"/>
        <end position="87"/>
    </location>
</feature>
<dbReference type="Gene3D" id="3.20.20.70">
    <property type="entry name" value="Aldolase class I"/>
    <property type="match status" value="1"/>
</dbReference>
<dbReference type="EMBL" id="PXOA01000679">
    <property type="protein sequence ID" value="RFU73247.1"/>
    <property type="molecule type" value="Genomic_DNA"/>
</dbReference>
<dbReference type="PROSITE" id="PS50908">
    <property type="entry name" value="RWD"/>
    <property type="match status" value="1"/>
</dbReference>
<protein>
    <recommendedName>
        <fullName evidence="2">alpha-galactosidase</fullName>
        <ecNumber evidence="2">3.2.1.22</ecNumber>
    </recommendedName>
</protein>
<feature type="region of interest" description="Disordered" evidence="3">
    <location>
        <begin position="574"/>
        <end position="595"/>
    </location>
</feature>
<dbReference type="InterPro" id="IPR017853">
    <property type="entry name" value="GH"/>
</dbReference>
<evidence type="ECO:0000256" key="3">
    <source>
        <dbReference type="SAM" id="MobiDB-lite"/>
    </source>
</evidence>
<dbReference type="GO" id="GO:0004557">
    <property type="term" value="F:alpha-galactosidase activity"/>
    <property type="evidence" value="ECO:0007669"/>
    <property type="project" value="UniProtKB-EC"/>
</dbReference>
<dbReference type="Gene3D" id="3.10.110.10">
    <property type="entry name" value="Ubiquitin Conjugating Enzyme"/>
    <property type="match status" value="1"/>
</dbReference>
<comment type="catalytic activity">
    <reaction evidence="1">
        <text>Hydrolysis of terminal, non-reducing alpha-D-galactose residues in alpha-D-galactosides, including galactose oligosaccharides, galactomannans and galactolipids.</text>
        <dbReference type="EC" id="3.2.1.22"/>
    </reaction>
</comment>
<name>A0A395NBR0_TRIAR</name>
<dbReference type="SMART" id="SM00591">
    <property type="entry name" value="RWD"/>
    <property type="match status" value="1"/>
</dbReference>
<evidence type="ECO:0000256" key="1">
    <source>
        <dbReference type="ARBA" id="ARBA00001255"/>
    </source>
</evidence>
<comment type="caution">
    <text evidence="6">The sequence shown here is derived from an EMBL/GenBank/DDBJ whole genome shotgun (WGS) entry which is preliminary data.</text>
</comment>
<evidence type="ECO:0000313" key="6">
    <source>
        <dbReference type="EMBL" id="RFU73247.1"/>
    </source>
</evidence>
<dbReference type="InterPro" id="IPR013785">
    <property type="entry name" value="Aldolase_TIM"/>
</dbReference>
<dbReference type="STRING" id="490622.A0A395NBR0"/>
<evidence type="ECO:0000256" key="4">
    <source>
        <dbReference type="SAM" id="Phobius"/>
    </source>
</evidence>
<dbReference type="SUPFAM" id="SSF54495">
    <property type="entry name" value="UBC-like"/>
    <property type="match status" value="1"/>
</dbReference>
<keyword evidence="4" id="KW-1133">Transmembrane helix</keyword>
<dbReference type="OrthoDB" id="2108802at2759"/>